<organism evidence="2 3">
    <name type="scientific">Elysia chlorotica</name>
    <name type="common">Eastern emerald elysia</name>
    <name type="synonym">Sea slug</name>
    <dbReference type="NCBI Taxonomy" id="188477"/>
    <lineage>
        <taxon>Eukaryota</taxon>
        <taxon>Metazoa</taxon>
        <taxon>Spiralia</taxon>
        <taxon>Lophotrochozoa</taxon>
        <taxon>Mollusca</taxon>
        <taxon>Gastropoda</taxon>
        <taxon>Heterobranchia</taxon>
        <taxon>Euthyneura</taxon>
        <taxon>Panpulmonata</taxon>
        <taxon>Sacoglossa</taxon>
        <taxon>Placobranchoidea</taxon>
        <taxon>Plakobranchidae</taxon>
        <taxon>Elysia</taxon>
    </lineage>
</organism>
<dbReference type="PANTHER" id="PTHR33244">
    <property type="entry name" value="INTEGRASE CATALYTIC DOMAIN-CONTAINING PROTEIN-RELATED"/>
    <property type="match status" value="1"/>
</dbReference>
<feature type="compositionally biased region" description="Polar residues" evidence="1">
    <location>
        <begin position="155"/>
        <end position="186"/>
    </location>
</feature>
<evidence type="ECO:0000313" key="3">
    <source>
        <dbReference type="Proteomes" id="UP000271974"/>
    </source>
</evidence>
<protein>
    <submittedName>
        <fullName evidence="2">Uncharacterized protein</fullName>
    </submittedName>
</protein>
<comment type="caution">
    <text evidence="2">The sequence shown here is derived from an EMBL/GenBank/DDBJ whole genome shotgun (WGS) entry which is preliminary data.</text>
</comment>
<evidence type="ECO:0000256" key="1">
    <source>
        <dbReference type="SAM" id="MobiDB-lite"/>
    </source>
</evidence>
<dbReference type="EMBL" id="RQTK01000402">
    <property type="protein sequence ID" value="RUS80258.1"/>
    <property type="molecule type" value="Genomic_DNA"/>
</dbReference>
<dbReference type="AlphaFoldDB" id="A0A3S1A1F2"/>
<dbReference type="Proteomes" id="UP000271974">
    <property type="component" value="Unassembled WGS sequence"/>
</dbReference>
<dbReference type="OrthoDB" id="6161896at2759"/>
<feature type="compositionally biased region" description="Polar residues" evidence="1">
    <location>
        <begin position="135"/>
        <end position="148"/>
    </location>
</feature>
<accession>A0A3S1A1F2</accession>
<name>A0A3S1A1F2_ELYCH</name>
<dbReference type="STRING" id="188477.A0A3S1A1F2"/>
<evidence type="ECO:0000313" key="2">
    <source>
        <dbReference type="EMBL" id="RUS80258.1"/>
    </source>
</evidence>
<proteinExistence type="predicted"/>
<dbReference type="PANTHER" id="PTHR33244:SF3">
    <property type="entry name" value="PEPTIDASE A2 DOMAIN-CONTAINING PROTEIN"/>
    <property type="match status" value="1"/>
</dbReference>
<sequence>MNYRATPHSATRVSPAEALMNRKIRTQVPVLESNLEPDSSLNQRITENDKVAKARSKQHYDKHHGATSLLSTLKPGNQVHLKDDKTNKWTTQGTVVAADPYNRTYLVNTPSGVIRRNRQHLLNTNNEKTEAEENPQSSVPEPNLTLSESPKAVYSTRSTTNNTDAPNIPNASYPPTSPIKMNTRSRSGFVAPKPARYKEEE</sequence>
<keyword evidence="3" id="KW-1185">Reference proteome</keyword>
<reference evidence="2 3" key="1">
    <citation type="submission" date="2019-01" db="EMBL/GenBank/DDBJ databases">
        <title>A draft genome assembly of the solar-powered sea slug Elysia chlorotica.</title>
        <authorList>
            <person name="Cai H."/>
            <person name="Li Q."/>
            <person name="Fang X."/>
            <person name="Li J."/>
            <person name="Curtis N.E."/>
            <person name="Altenburger A."/>
            <person name="Shibata T."/>
            <person name="Feng M."/>
            <person name="Maeda T."/>
            <person name="Schwartz J.A."/>
            <person name="Shigenobu S."/>
            <person name="Lundholm N."/>
            <person name="Nishiyama T."/>
            <person name="Yang H."/>
            <person name="Hasebe M."/>
            <person name="Li S."/>
            <person name="Pierce S.K."/>
            <person name="Wang J."/>
        </authorList>
    </citation>
    <scope>NUCLEOTIDE SEQUENCE [LARGE SCALE GENOMIC DNA]</scope>
    <source>
        <strain evidence="2">EC2010</strain>
        <tissue evidence="2">Whole organism of an adult</tissue>
    </source>
</reference>
<feature type="region of interest" description="Disordered" evidence="1">
    <location>
        <begin position="125"/>
        <end position="201"/>
    </location>
</feature>
<gene>
    <name evidence="2" type="ORF">EGW08_011987</name>
</gene>